<reference evidence="3" key="1">
    <citation type="journal article" date="2010" name="Science">
        <title>Signatures of adaptation to obligate biotrophy in the Hyaloperonospora arabidopsidis genome.</title>
        <authorList>
            <person name="Baxter L."/>
            <person name="Tripathy S."/>
            <person name="Ishaque N."/>
            <person name="Boot N."/>
            <person name="Cabral A."/>
            <person name="Kemen E."/>
            <person name="Thines M."/>
            <person name="Ah-Fong A."/>
            <person name="Anderson R."/>
            <person name="Badejoko W."/>
            <person name="Bittner-Eddy P."/>
            <person name="Boore J.L."/>
            <person name="Chibucos M.C."/>
            <person name="Coates M."/>
            <person name="Dehal P."/>
            <person name="Delehaunty K."/>
            <person name="Dong S."/>
            <person name="Downton P."/>
            <person name="Dumas B."/>
            <person name="Fabro G."/>
            <person name="Fronick C."/>
            <person name="Fuerstenberg S.I."/>
            <person name="Fulton L."/>
            <person name="Gaulin E."/>
            <person name="Govers F."/>
            <person name="Hughes L."/>
            <person name="Humphray S."/>
            <person name="Jiang R.H."/>
            <person name="Judelson H."/>
            <person name="Kamoun S."/>
            <person name="Kyung K."/>
            <person name="Meijer H."/>
            <person name="Minx P."/>
            <person name="Morris P."/>
            <person name="Nelson J."/>
            <person name="Phuntumart V."/>
            <person name="Qutob D."/>
            <person name="Rehmany A."/>
            <person name="Rougon-Cardoso A."/>
            <person name="Ryden P."/>
            <person name="Torto-Alalibo T."/>
            <person name="Studholme D."/>
            <person name="Wang Y."/>
            <person name="Win J."/>
            <person name="Wood J."/>
            <person name="Clifton S.W."/>
            <person name="Rogers J."/>
            <person name="Van den Ackerveken G."/>
            <person name="Jones J.D."/>
            <person name="McDowell J.M."/>
            <person name="Beynon J."/>
            <person name="Tyler B.M."/>
        </authorList>
    </citation>
    <scope>NUCLEOTIDE SEQUENCE [LARGE SCALE GENOMIC DNA]</scope>
    <source>
        <strain evidence="3">Emoy2</strain>
    </source>
</reference>
<sequence>MWLVEDSIKGLLILSGTARERRSVGRILWLIGPGWLSSPRNYSRTKLQCYLNSTRSTFGHQSGDQPPVSGHGGGDRQGLGTNLVDSGLHLLRHQMGTAEPLGAQSRGNNRRPTNANYDKHCFDSYKL</sequence>
<accession>M4BTR4</accession>
<feature type="compositionally biased region" description="Polar residues" evidence="1">
    <location>
        <begin position="55"/>
        <end position="64"/>
    </location>
</feature>
<feature type="compositionally biased region" description="Polar residues" evidence="1">
    <location>
        <begin position="105"/>
        <end position="116"/>
    </location>
</feature>
<dbReference type="AlphaFoldDB" id="M4BTR4"/>
<keyword evidence="3" id="KW-1185">Reference proteome</keyword>
<organism evidence="2 3">
    <name type="scientific">Hyaloperonospora arabidopsidis (strain Emoy2)</name>
    <name type="common">Downy mildew agent</name>
    <name type="synonym">Peronospora arabidopsidis</name>
    <dbReference type="NCBI Taxonomy" id="559515"/>
    <lineage>
        <taxon>Eukaryota</taxon>
        <taxon>Sar</taxon>
        <taxon>Stramenopiles</taxon>
        <taxon>Oomycota</taxon>
        <taxon>Peronosporomycetes</taxon>
        <taxon>Peronosporales</taxon>
        <taxon>Peronosporaceae</taxon>
        <taxon>Hyaloperonospora</taxon>
    </lineage>
</organism>
<evidence type="ECO:0000313" key="3">
    <source>
        <dbReference type="Proteomes" id="UP000011713"/>
    </source>
</evidence>
<dbReference type="EnsemblProtists" id="HpaT809850">
    <property type="protein sequence ID" value="HpaP809850"/>
    <property type="gene ID" value="HpaG809850"/>
</dbReference>
<dbReference type="Proteomes" id="UP000011713">
    <property type="component" value="Unassembled WGS sequence"/>
</dbReference>
<proteinExistence type="predicted"/>
<evidence type="ECO:0000313" key="2">
    <source>
        <dbReference type="EnsemblProtists" id="HpaP809850"/>
    </source>
</evidence>
<name>M4BTR4_HYAAE</name>
<dbReference type="InParanoid" id="M4BTR4"/>
<dbReference type="HOGENOM" id="CLU_148996_0_0_1"/>
<feature type="region of interest" description="Disordered" evidence="1">
    <location>
        <begin position="55"/>
        <end position="82"/>
    </location>
</feature>
<dbReference type="VEuPathDB" id="FungiDB:HpaG809850"/>
<feature type="region of interest" description="Disordered" evidence="1">
    <location>
        <begin position="95"/>
        <end position="117"/>
    </location>
</feature>
<dbReference type="EMBL" id="JH597866">
    <property type="status" value="NOT_ANNOTATED_CDS"/>
    <property type="molecule type" value="Genomic_DNA"/>
</dbReference>
<evidence type="ECO:0000256" key="1">
    <source>
        <dbReference type="SAM" id="MobiDB-lite"/>
    </source>
</evidence>
<reference evidence="2" key="2">
    <citation type="submission" date="2015-06" db="UniProtKB">
        <authorList>
            <consortium name="EnsemblProtists"/>
        </authorList>
    </citation>
    <scope>IDENTIFICATION</scope>
    <source>
        <strain evidence="2">Emoy2</strain>
    </source>
</reference>
<protein>
    <submittedName>
        <fullName evidence="2">Uncharacterized protein</fullName>
    </submittedName>
</protein>